<evidence type="ECO:0000256" key="5">
    <source>
        <dbReference type="RuleBase" id="RU003512"/>
    </source>
</evidence>
<evidence type="ECO:0000256" key="6">
    <source>
        <dbReference type="SAM" id="MobiDB-lite"/>
    </source>
</evidence>
<dbReference type="EMBL" id="PYAV01000011">
    <property type="protein sequence ID" value="PSL43227.1"/>
    <property type="molecule type" value="Genomic_DNA"/>
</dbReference>
<dbReference type="InterPro" id="IPR006128">
    <property type="entry name" value="Lipoprotein_PsaA-like"/>
</dbReference>
<dbReference type="PANTHER" id="PTHR42953:SF1">
    <property type="entry name" value="METAL-BINDING PROTEIN HI_0362-RELATED"/>
    <property type="match status" value="1"/>
</dbReference>
<comment type="subcellular location">
    <subcellularLocation>
        <location evidence="1">Cell envelope</location>
    </subcellularLocation>
</comment>
<evidence type="ECO:0000313" key="8">
    <source>
        <dbReference type="Proteomes" id="UP000242310"/>
    </source>
</evidence>
<dbReference type="GO" id="GO:0046872">
    <property type="term" value="F:metal ion binding"/>
    <property type="evidence" value="ECO:0007669"/>
    <property type="project" value="UniProtKB-KW"/>
</dbReference>
<sequence length="327" mass="36104">MDKKTLISWMGITVAGGMLLTACGDAEEETTEGAEETEEETEEAETEDPEELDEVDADNLQITTSFSVLGDIVEQIAGDEAEVDFIVPLGEEPEEHEPTPSDFEHVSDSDVFIINGMGLESWLESLMDNVTDTPAVPVSNGVDPIMLEDGETADPHAWLDPANVEIYAENIAEALSKAAPDEAETFEANAEAYIEELEELDAYIQENTDDIPEENRLITNSEDAFVYFGEAYDFDTEGIWELNAHEEGTPQQIARMVDIVQEREVPYLFNETTVSPDYMESVSEDAGVPVFDEPVYTDAHGEEGSGAETYISMMEHNADVFRDALSE</sequence>
<feature type="region of interest" description="Disordered" evidence="6">
    <location>
        <begin position="25"/>
        <end position="54"/>
    </location>
</feature>
<evidence type="ECO:0000313" key="7">
    <source>
        <dbReference type="EMBL" id="PSL43227.1"/>
    </source>
</evidence>
<dbReference type="InterPro" id="IPR050492">
    <property type="entry name" value="Bact_metal-bind_prot9"/>
</dbReference>
<reference evidence="7 8" key="1">
    <citation type="submission" date="2018-03" db="EMBL/GenBank/DDBJ databases">
        <title>Genomic Encyclopedia of Type Strains, Phase III (KMG-III): the genomes of soil and plant-associated and newly described type strains.</title>
        <authorList>
            <person name="Whitman W."/>
        </authorList>
    </citation>
    <scope>NUCLEOTIDE SEQUENCE [LARGE SCALE GENOMIC DNA]</scope>
    <source>
        <strain evidence="7 8">CGMCC 1.07653</strain>
    </source>
</reference>
<dbReference type="GO" id="GO:0007155">
    <property type="term" value="P:cell adhesion"/>
    <property type="evidence" value="ECO:0007669"/>
    <property type="project" value="InterPro"/>
</dbReference>
<dbReference type="PROSITE" id="PS51257">
    <property type="entry name" value="PROKAR_LIPOPROTEIN"/>
    <property type="match status" value="1"/>
</dbReference>
<dbReference type="InterPro" id="IPR006129">
    <property type="entry name" value="AdhesinB"/>
</dbReference>
<dbReference type="Proteomes" id="UP000242310">
    <property type="component" value="Unassembled WGS sequence"/>
</dbReference>
<protein>
    <submittedName>
        <fullName evidence="7">Iron/zinc/copper transport system substrate-binding protein</fullName>
    </submittedName>
</protein>
<dbReference type="PRINTS" id="PR00690">
    <property type="entry name" value="ADHESNFAMILY"/>
</dbReference>
<name>A0A2P8HAH7_9BACI</name>
<dbReference type="PRINTS" id="PR00691">
    <property type="entry name" value="ADHESINB"/>
</dbReference>
<evidence type="ECO:0000256" key="2">
    <source>
        <dbReference type="ARBA" id="ARBA00022448"/>
    </source>
</evidence>
<dbReference type="Pfam" id="PF01297">
    <property type="entry name" value="ZnuA"/>
    <property type="match status" value="1"/>
</dbReference>
<keyword evidence="8" id="KW-1185">Reference proteome</keyword>
<dbReference type="RefSeq" id="WP_106589371.1">
    <property type="nucleotide sequence ID" value="NZ_PYAV01000011.1"/>
</dbReference>
<gene>
    <name evidence="7" type="ORF">B0H94_11150</name>
</gene>
<dbReference type="GO" id="GO:0030313">
    <property type="term" value="C:cell envelope"/>
    <property type="evidence" value="ECO:0007669"/>
    <property type="project" value="UniProtKB-SubCell"/>
</dbReference>
<evidence type="ECO:0000256" key="3">
    <source>
        <dbReference type="ARBA" id="ARBA00022723"/>
    </source>
</evidence>
<dbReference type="Gene3D" id="3.40.50.1980">
    <property type="entry name" value="Nitrogenase molybdenum iron protein domain"/>
    <property type="match status" value="2"/>
</dbReference>
<dbReference type="PANTHER" id="PTHR42953">
    <property type="entry name" value="HIGH-AFFINITY ZINC UPTAKE SYSTEM PROTEIN ZNUA-RELATED"/>
    <property type="match status" value="1"/>
</dbReference>
<dbReference type="AlphaFoldDB" id="A0A2P8HAH7"/>
<dbReference type="InterPro" id="IPR006127">
    <property type="entry name" value="ZnuA-like"/>
</dbReference>
<comment type="caution">
    <text evidence="7">The sequence shown here is derived from an EMBL/GenBank/DDBJ whole genome shotgun (WGS) entry which is preliminary data.</text>
</comment>
<keyword evidence="3" id="KW-0479">Metal-binding</keyword>
<comment type="similarity">
    <text evidence="5">Belongs to the bacterial solute-binding protein 9 family.</text>
</comment>
<dbReference type="SUPFAM" id="SSF53807">
    <property type="entry name" value="Helical backbone' metal receptor"/>
    <property type="match status" value="1"/>
</dbReference>
<proteinExistence type="inferred from homology"/>
<dbReference type="GO" id="GO:0030001">
    <property type="term" value="P:metal ion transport"/>
    <property type="evidence" value="ECO:0007669"/>
    <property type="project" value="InterPro"/>
</dbReference>
<accession>A0A2P8HAH7</accession>
<evidence type="ECO:0000256" key="1">
    <source>
        <dbReference type="ARBA" id="ARBA00004196"/>
    </source>
</evidence>
<keyword evidence="2 5" id="KW-0813">Transport</keyword>
<evidence type="ECO:0000256" key="4">
    <source>
        <dbReference type="ARBA" id="ARBA00022729"/>
    </source>
</evidence>
<organism evidence="7 8">
    <name type="scientific">Salsuginibacillus halophilus</name>
    <dbReference type="NCBI Taxonomy" id="517424"/>
    <lineage>
        <taxon>Bacteria</taxon>
        <taxon>Bacillati</taxon>
        <taxon>Bacillota</taxon>
        <taxon>Bacilli</taxon>
        <taxon>Bacillales</taxon>
        <taxon>Bacillaceae</taxon>
        <taxon>Salsuginibacillus</taxon>
    </lineage>
</organism>
<keyword evidence="4" id="KW-0732">Signal</keyword>
<dbReference type="OrthoDB" id="9793396at2"/>